<feature type="transmembrane region" description="Helical" evidence="5">
    <location>
        <begin position="121"/>
        <end position="140"/>
    </location>
</feature>
<feature type="domain" description="Major facilitator superfamily (MFS) profile" evidence="6">
    <location>
        <begin position="55"/>
        <end position="527"/>
    </location>
</feature>
<comment type="subcellular location">
    <subcellularLocation>
        <location evidence="1">Membrane</location>
        <topology evidence="1">Multi-pass membrane protein</topology>
    </subcellularLocation>
</comment>
<evidence type="ECO:0000256" key="5">
    <source>
        <dbReference type="SAM" id="Phobius"/>
    </source>
</evidence>
<evidence type="ECO:0000313" key="7">
    <source>
        <dbReference type="EMBL" id="PWN90134.1"/>
    </source>
</evidence>
<keyword evidence="2 5" id="KW-0812">Transmembrane</keyword>
<dbReference type="EMBL" id="KZ819636">
    <property type="protein sequence ID" value="PWN90134.1"/>
    <property type="molecule type" value="Genomic_DNA"/>
</dbReference>
<feature type="transmembrane region" description="Helical" evidence="5">
    <location>
        <begin position="393"/>
        <end position="414"/>
    </location>
</feature>
<dbReference type="InParanoid" id="A0A316YMU6"/>
<dbReference type="InterPro" id="IPR036259">
    <property type="entry name" value="MFS_trans_sf"/>
</dbReference>
<feature type="transmembrane region" description="Helical" evidence="5">
    <location>
        <begin position="426"/>
        <end position="449"/>
    </location>
</feature>
<dbReference type="FunFam" id="1.20.1250.20:FF:000011">
    <property type="entry name" value="MFS multidrug transporter, putative"/>
    <property type="match status" value="1"/>
</dbReference>
<dbReference type="Gene3D" id="1.20.1250.20">
    <property type="entry name" value="MFS general substrate transporter like domains"/>
    <property type="match status" value="1"/>
</dbReference>
<feature type="non-terminal residue" evidence="7">
    <location>
        <position position="1"/>
    </location>
</feature>
<keyword evidence="8" id="KW-1185">Reference proteome</keyword>
<keyword evidence="4 5" id="KW-0472">Membrane</keyword>
<accession>A0A316YMU6</accession>
<sequence>TNRWTPWNTAVTPFEDIVNAQYEGKGTKEEPFLIGWLDNDPENPMRKSELSKWGLTVFVSVSTLAVSLASSAYSGAVASIKELYGGSQTVITLGVSLFVLGFALGPLIWAPLSEVLGRRYLFVFSYFMLTLWNAVAVASPNLASLLVFRFLAGAFGSSPLTNAGGTIADCFNAKERGLAMAVFAAAPFMGPALGPITGGFIGDTGRDGIRWVMAFLAFFTVAILVVGILIYSETYAPVLLRRRAAKLNKATGNHYIPRMDKGKDTSIRSQFSVALSRPWMLLIYEPIVLLLSLYVAIVYAILYSFFSAFPIVFQQVRGWNAGVGGLAFLGILIGMLLALAYVALYENKRYARIVDQHGGVTAPPENRLVVSMIGAPLLVLGLAGFAATDFPSIHWIVPILLSAPFGGGMVLIFLSLQNYLIDSYLLYAASVLAANSVVRSLLGAAFPLFTPYMYHPGGGDSCPVESCGIHVGPAIAGALALLFLPAPFYFYKRGAAIRQKCKFSAEANKMLQMMMRGSAAQPQQPQS</sequence>
<dbReference type="STRING" id="215250.A0A316YMU6"/>
<dbReference type="GO" id="GO:0005886">
    <property type="term" value="C:plasma membrane"/>
    <property type="evidence" value="ECO:0007669"/>
    <property type="project" value="TreeGrafter"/>
</dbReference>
<dbReference type="Proteomes" id="UP000245768">
    <property type="component" value="Unassembled WGS sequence"/>
</dbReference>
<dbReference type="PANTHER" id="PTHR23502">
    <property type="entry name" value="MAJOR FACILITATOR SUPERFAMILY"/>
    <property type="match status" value="1"/>
</dbReference>
<feature type="transmembrane region" description="Helical" evidence="5">
    <location>
        <begin position="469"/>
        <end position="490"/>
    </location>
</feature>
<keyword evidence="3 5" id="KW-1133">Transmembrane helix</keyword>
<feature type="transmembrane region" description="Helical" evidence="5">
    <location>
        <begin position="208"/>
        <end position="232"/>
    </location>
</feature>
<evidence type="ECO:0000256" key="4">
    <source>
        <dbReference type="ARBA" id="ARBA00023136"/>
    </source>
</evidence>
<dbReference type="SUPFAM" id="SSF103473">
    <property type="entry name" value="MFS general substrate transporter"/>
    <property type="match status" value="1"/>
</dbReference>
<evidence type="ECO:0000313" key="8">
    <source>
        <dbReference type="Proteomes" id="UP000245768"/>
    </source>
</evidence>
<feature type="transmembrane region" description="Helical" evidence="5">
    <location>
        <begin position="53"/>
        <end position="78"/>
    </location>
</feature>
<evidence type="ECO:0000256" key="3">
    <source>
        <dbReference type="ARBA" id="ARBA00022989"/>
    </source>
</evidence>
<feature type="non-terminal residue" evidence="7">
    <location>
        <position position="527"/>
    </location>
</feature>
<dbReference type="GeneID" id="37040444"/>
<dbReference type="Pfam" id="PF07690">
    <property type="entry name" value="MFS_1"/>
    <property type="match status" value="1"/>
</dbReference>
<feature type="transmembrane region" description="Helical" evidence="5">
    <location>
        <begin position="366"/>
        <end position="387"/>
    </location>
</feature>
<organism evidence="7 8">
    <name type="scientific">Acaromyces ingoldii</name>
    <dbReference type="NCBI Taxonomy" id="215250"/>
    <lineage>
        <taxon>Eukaryota</taxon>
        <taxon>Fungi</taxon>
        <taxon>Dikarya</taxon>
        <taxon>Basidiomycota</taxon>
        <taxon>Ustilaginomycotina</taxon>
        <taxon>Exobasidiomycetes</taxon>
        <taxon>Exobasidiales</taxon>
        <taxon>Cryptobasidiaceae</taxon>
        <taxon>Acaromyces</taxon>
    </lineage>
</organism>
<proteinExistence type="predicted"/>
<feature type="transmembrane region" description="Helical" evidence="5">
    <location>
        <begin position="325"/>
        <end position="345"/>
    </location>
</feature>
<dbReference type="PANTHER" id="PTHR23502:SF184">
    <property type="entry name" value="MAJOR FACILITATOR SUPERFAMILY (MFS) PROFILE DOMAIN-CONTAINING PROTEIN"/>
    <property type="match status" value="1"/>
</dbReference>
<dbReference type="InterPro" id="IPR020846">
    <property type="entry name" value="MFS_dom"/>
</dbReference>
<name>A0A316YMU6_9BASI</name>
<feature type="transmembrane region" description="Helical" evidence="5">
    <location>
        <begin position="287"/>
        <end position="313"/>
    </location>
</feature>
<feature type="transmembrane region" description="Helical" evidence="5">
    <location>
        <begin position="177"/>
        <end position="202"/>
    </location>
</feature>
<evidence type="ECO:0000256" key="1">
    <source>
        <dbReference type="ARBA" id="ARBA00004141"/>
    </source>
</evidence>
<reference evidence="7 8" key="1">
    <citation type="journal article" date="2018" name="Mol. Biol. Evol.">
        <title>Broad Genomic Sampling Reveals a Smut Pathogenic Ancestry of the Fungal Clade Ustilaginomycotina.</title>
        <authorList>
            <person name="Kijpornyongpan T."/>
            <person name="Mondo S.J."/>
            <person name="Barry K."/>
            <person name="Sandor L."/>
            <person name="Lee J."/>
            <person name="Lipzen A."/>
            <person name="Pangilinan J."/>
            <person name="LaButti K."/>
            <person name="Hainaut M."/>
            <person name="Henrissat B."/>
            <person name="Grigoriev I.V."/>
            <person name="Spatafora J.W."/>
            <person name="Aime M.C."/>
        </authorList>
    </citation>
    <scope>NUCLEOTIDE SEQUENCE [LARGE SCALE GENOMIC DNA]</scope>
    <source>
        <strain evidence="7 8">MCA 4198</strain>
    </source>
</reference>
<dbReference type="InterPro" id="IPR011701">
    <property type="entry name" value="MFS"/>
</dbReference>
<dbReference type="GO" id="GO:0022857">
    <property type="term" value="F:transmembrane transporter activity"/>
    <property type="evidence" value="ECO:0007669"/>
    <property type="project" value="InterPro"/>
</dbReference>
<protein>
    <submittedName>
        <fullName evidence="7">MFS general substrate transporter</fullName>
    </submittedName>
</protein>
<feature type="transmembrane region" description="Helical" evidence="5">
    <location>
        <begin position="90"/>
        <end position="109"/>
    </location>
</feature>
<dbReference type="RefSeq" id="XP_025377332.1">
    <property type="nucleotide sequence ID" value="XM_025518528.1"/>
</dbReference>
<feature type="transmembrane region" description="Helical" evidence="5">
    <location>
        <begin position="146"/>
        <end position="165"/>
    </location>
</feature>
<gene>
    <name evidence="7" type="ORF">FA10DRAFT_219025</name>
</gene>
<dbReference type="CDD" id="cd17323">
    <property type="entry name" value="MFS_Tpo1_MDR_like"/>
    <property type="match status" value="1"/>
</dbReference>
<dbReference type="OrthoDB" id="9986881at2759"/>
<evidence type="ECO:0000259" key="6">
    <source>
        <dbReference type="PROSITE" id="PS50850"/>
    </source>
</evidence>
<dbReference type="PROSITE" id="PS50850">
    <property type="entry name" value="MFS"/>
    <property type="match status" value="1"/>
</dbReference>
<dbReference type="AlphaFoldDB" id="A0A316YMU6"/>
<evidence type="ECO:0000256" key="2">
    <source>
        <dbReference type="ARBA" id="ARBA00022692"/>
    </source>
</evidence>